<keyword evidence="1" id="KW-0472">Membrane</keyword>
<feature type="non-terminal residue" evidence="2">
    <location>
        <position position="1"/>
    </location>
</feature>
<name>X1DZB1_9ZZZZ</name>
<accession>X1DZB1</accession>
<sequence length="125" mass="14390">AKGFIDLVELILVSLAYPFSIWITRILFIPELDVKIFEGILFFAFIVISWFVLSRISAMAKIPRTQRYMTMAFQFVRSAFIILIGLLAVKLLFRLTSLPVLFIIIYVTTMFIVTVLFRGLAYVAL</sequence>
<evidence type="ECO:0000256" key="1">
    <source>
        <dbReference type="SAM" id="Phobius"/>
    </source>
</evidence>
<organism evidence="2">
    <name type="scientific">marine sediment metagenome</name>
    <dbReference type="NCBI Taxonomy" id="412755"/>
    <lineage>
        <taxon>unclassified sequences</taxon>
        <taxon>metagenomes</taxon>
        <taxon>ecological metagenomes</taxon>
    </lineage>
</organism>
<reference evidence="2" key="1">
    <citation type="journal article" date="2014" name="Front. Microbiol.">
        <title>High frequency of phylogenetically diverse reductive dehalogenase-homologous genes in deep subseafloor sedimentary metagenomes.</title>
        <authorList>
            <person name="Kawai M."/>
            <person name="Futagami T."/>
            <person name="Toyoda A."/>
            <person name="Takaki Y."/>
            <person name="Nishi S."/>
            <person name="Hori S."/>
            <person name="Arai W."/>
            <person name="Tsubouchi T."/>
            <person name="Morono Y."/>
            <person name="Uchiyama I."/>
            <person name="Ito T."/>
            <person name="Fujiyama A."/>
            <person name="Inagaki F."/>
            <person name="Takami H."/>
        </authorList>
    </citation>
    <scope>NUCLEOTIDE SEQUENCE</scope>
    <source>
        <strain evidence="2">Expedition CK06-06</strain>
    </source>
</reference>
<feature type="transmembrane region" description="Helical" evidence="1">
    <location>
        <begin position="34"/>
        <end position="53"/>
    </location>
</feature>
<comment type="caution">
    <text evidence="2">The sequence shown here is derived from an EMBL/GenBank/DDBJ whole genome shotgun (WGS) entry which is preliminary data.</text>
</comment>
<protein>
    <submittedName>
        <fullName evidence="2">Uncharacterized protein</fullName>
    </submittedName>
</protein>
<dbReference type="EMBL" id="BART01039057">
    <property type="protein sequence ID" value="GAH10254.1"/>
    <property type="molecule type" value="Genomic_DNA"/>
</dbReference>
<keyword evidence="1" id="KW-1133">Transmembrane helix</keyword>
<dbReference type="AlphaFoldDB" id="X1DZB1"/>
<feature type="non-terminal residue" evidence="2">
    <location>
        <position position="125"/>
    </location>
</feature>
<keyword evidence="1" id="KW-0812">Transmembrane</keyword>
<gene>
    <name evidence="2" type="ORF">S01H4_64418</name>
</gene>
<feature type="transmembrane region" description="Helical" evidence="1">
    <location>
        <begin position="7"/>
        <end position="28"/>
    </location>
</feature>
<proteinExistence type="predicted"/>
<feature type="transmembrane region" description="Helical" evidence="1">
    <location>
        <begin position="99"/>
        <end position="121"/>
    </location>
</feature>
<evidence type="ECO:0000313" key="2">
    <source>
        <dbReference type="EMBL" id="GAH10254.1"/>
    </source>
</evidence>
<feature type="transmembrane region" description="Helical" evidence="1">
    <location>
        <begin position="74"/>
        <end position="93"/>
    </location>
</feature>